<feature type="domain" description="Dynein associated protein" evidence="1">
    <location>
        <begin position="22"/>
        <end position="145"/>
    </location>
</feature>
<organism evidence="2 3">
    <name type="scientific">Eumeta variegata</name>
    <name type="common">Bagworm moth</name>
    <name type="synonym">Eumeta japonica</name>
    <dbReference type="NCBI Taxonomy" id="151549"/>
    <lineage>
        <taxon>Eukaryota</taxon>
        <taxon>Metazoa</taxon>
        <taxon>Ecdysozoa</taxon>
        <taxon>Arthropoda</taxon>
        <taxon>Hexapoda</taxon>
        <taxon>Insecta</taxon>
        <taxon>Pterygota</taxon>
        <taxon>Neoptera</taxon>
        <taxon>Endopterygota</taxon>
        <taxon>Lepidoptera</taxon>
        <taxon>Glossata</taxon>
        <taxon>Ditrysia</taxon>
        <taxon>Tineoidea</taxon>
        <taxon>Psychidae</taxon>
        <taxon>Oiketicinae</taxon>
        <taxon>Eumeta</taxon>
    </lineage>
</organism>
<name>A0A4C1TTS9_EUMVA</name>
<gene>
    <name evidence="2" type="primary">DCTN1-p150</name>
    <name evidence="2" type="ORF">EVAR_73614_1</name>
</gene>
<sequence>MTWKWLREELDLAQAAKRSAKLNEQLIELRDKAAASNDPKSLQDTQLITNETVDYKQMFAESKAYTKAIDVQLRQMELTQANEHVQMLSAFMPESFMSRGGDHDSILVILLISRLVFKCGIVISQTRERFSAVENVTKESIIQGMLSISTLLNAD</sequence>
<dbReference type="InterPro" id="IPR022157">
    <property type="entry name" value="Dynactin"/>
</dbReference>
<dbReference type="EMBL" id="BGZK01006295">
    <property type="protein sequence ID" value="GBP17425.1"/>
    <property type="molecule type" value="Genomic_DNA"/>
</dbReference>
<dbReference type="Proteomes" id="UP000299102">
    <property type="component" value="Unassembled WGS sequence"/>
</dbReference>
<protein>
    <submittedName>
        <fullName evidence="2">Dynactin subunit 1</fullName>
    </submittedName>
</protein>
<evidence type="ECO:0000313" key="2">
    <source>
        <dbReference type="EMBL" id="GBP17425.1"/>
    </source>
</evidence>
<dbReference type="AlphaFoldDB" id="A0A4C1TTS9"/>
<keyword evidence="3" id="KW-1185">Reference proteome</keyword>
<proteinExistence type="predicted"/>
<evidence type="ECO:0000313" key="3">
    <source>
        <dbReference type="Proteomes" id="UP000299102"/>
    </source>
</evidence>
<evidence type="ECO:0000259" key="1">
    <source>
        <dbReference type="Pfam" id="PF12455"/>
    </source>
</evidence>
<comment type="caution">
    <text evidence="2">The sequence shown here is derived from an EMBL/GenBank/DDBJ whole genome shotgun (WGS) entry which is preliminary data.</text>
</comment>
<accession>A0A4C1TTS9</accession>
<reference evidence="2 3" key="1">
    <citation type="journal article" date="2019" name="Commun. Biol.">
        <title>The bagworm genome reveals a unique fibroin gene that provides high tensile strength.</title>
        <authorList>
            <person name="Kono N."/>
            <person name="Nakamura H."/>
            <person name="Ohtoshi R."/>
            <person name="Tomita M."/>
            <person name="Numata K."/>
            <person name="Arakawa K."/>
        </authorList>
    </citation>
    <scope>NUCLEOTIDE SEQUENCE [LARGE SCALE GENOMIC DNA]</scope>
</reference>
<dbReference type="Pfam" id="PF12455">
    <property type="entry name" value="Dynactin"/>
    <property type="match status" value="1"/>
</dbReference>
<dbReference type="STRING" id="151549.A0A4C1TTS9"/>
<dbReference type="OrthoDB" id="2130750at2759"/>